<dbReference type="GO" id="GO:0003735">
    <property type="term" value="F:structural constituent of ribosome"/>
    <property type="evidence" value="ECO:0007669"/>
    <property type="project" value="InterPro"/>
</dbReference>
<sequence length="209" mass="22918">MALRIFTRSVFMQTRMPIRKDPSKVLQLATGEKYGATESNLSSIKLFLADKYAIPDDLALQVITHKSFTNGLKPYNEKLSAMGSKVLNLFLAKFVVEGATTNDLAVNGKNLDVLGTPIAKELGGRMALGLFAQSTKLNNTMFWKSYNSLLSFQESGELKVSAQMMYALVGAVTFIHGKKAAEAFVREKLLEGPVTLEGIASEFLEQNQA</sequence>
<dbReference type="InterPro" id="IPR040030">
    <property type="entry name" value="Ribosomal_mL57"/>
</dbReference>
<evidence type="ECO:0000313" key="2">
    <source>
        <dbReference type="EMBL" id="WPK24124.1"/>
    </source>
</evidence>
<dbReference type="GO" id="GO:0005762">
    <property type="term" value="C:mitochondrial large ribosomal subunit"/>
    <property type="evidence" value="ECO:0007669"/>
    <property type="project" value="InterPro"/>
</dbReference>
<dbReference type="InterPro" id="IPR036389">
    <property type="entry name" value="RNase_III_sf"/>
</dbReference>
<dbReference type="Pfam" id="PF14622">
    <property type="entry name" value="Ribonucleas_3_3"/>
    <property type="match status" value="1"/>
</dbReference>
<dbReference type="Gene3D" id="1.10.1520.10">
    <property type="entry name" value="Ribonuclease III domain"/>
    <property type="match status" value="1"/>
</dbReference>
<dbReference type="KEGG" id="asau:88172447"/>
<proteinExistence type="predicted"/>
<organism evidence="2 3">
    <name type="scientific">Australozyma saopauloensis</name>
    <dbReference type="NCBI Taxonomy" id="291208"/>
    <lineage>
        <taxon>Eukaryota</taxon>
        <taxon>Fungi</taxon>
        <taxon>Dikarya</taxon>
        <taxon>Ascomycota</taxon>
        <taxon>Saccharomycotina</taxon>
        <taxon>Pichiomycetes</taxon>
        <taxon>Metschnikowiaceae</taxon>
        <taxon>Australozyma</taxon>
    </lineage>
</organism>
<keyword evidence="3" id="KW-1185">Reference proteome</keyword>
<dbReference type="PANTHER" id="PTHR28160">
    <property type="entry name" value="54S RIBOSOMAL PROTEIN L15, MITOCHONDRIAL"/>
    <property type="match status" value="1"/>
</dbReference>
<dbReference type="RefSeq" id="XP_062876507.1">
    <property type="nucleotide sequence ID" value="XM_063020437.1"/>
</dbReference>
<evidence type="ECO:0000313" key="3">
    <source>
        <dbReference type="Proteomes" id="UP001338582"/>
    </source>
</evidence>
<protein>
    <recommendedName>
        <fullName evidence="1">RNase III domain-containing protein</fullName>
    </recommendedName>
</protein>
<evidence type="ECO:0000259" key="1">
    <source>
        <dbReference type="Pfam" id="PF14622"/>
    </source>
</evidence>
<name>A0AAX4H6M3_9ASCO</name>
<dbReference type="PANTHER" id="PTHR28160:SF1">
    <property type="entry name" value="LARGE RIBOSOMAL SUBUNIT PROTEIN ML57"/>
    <property type="match status" value="1"/>
</dbReference>
<dbReference type="InterPro" id="IPR000999">
    <property type="entry name" value="RNase_III_dom"/>
</dbReference>
<dbReference type="GO" id="GO:0004525">
    <property type="term" value="F:ribonuclease III activity"/>
    <property type="evidence" value="ECO:0007669"/>
    <property type="project" value="InterPro"/>
</dbReference>
<dbReference type="Proteomes" id="UP001338582">
    <property type="component" value="Chromosome 2"/>
</dbReference>
<dbReference type="AlphaFoldDB" id="A0AAX4H6M3"/>
<reference evidence="2 3" key="1">
    <citation type="submission" date="2023-10" db="EMBL/GenBank/DDBJ databases">
        <title>Draft Genome Sequence of Candida saopaulonensis from a very Premature Infant with Sepsis.</title>
        <authorList>
            <person name="Ning Y."/>
            <person name="Dai R."/>
            <person name="Xiao M."/>
            <person name="Xu Y."/>
            <person name="Yan Q."/>
            <person name="Zhang L."/>
        </authorList>
    </citation>
    <scope>NUCLEOTIDE SEQUENCE [LARGE SCALE GENOMIC DNA]</scope>
    <source>
        <strain evidence="2 3">19XY460</strain>
    </source>
</reference>
<dbReference type="GO" id="GO:0006396">
    <property type="term" value="P:RNA processing"/>
    <property type="evidence" value="ECO:0007669"/>
    <property type="project" value="InterPro"/>
</dbReference>
<dbReference type="EMBL" id="CP138895">
    <property type="protein sequence ID" value="WPK24124.1"/>
    <property type="molecule type" value="Genomic_DNA"/>
</dbReference>
<gene>
    <name evidence="2" type="ORF">PUMCH_001382</name>
</gene>
<dbReference type="GO" id="GO:0032543">
    <property type="term" value="P:mitochondrial translation"/>
    <property type="evidence" value="ECO:0007669"/>
    <property type="project" value="InterPro"/>
</dbReference>
<dbReference type="GeneID" id="88172447"/>
<accession>A0AAX4H6M3</accession>
<dbReference type="SUPFAM" id="SSF69065">
    <property type="entry name" value="RNase III domain-like"/>
    <property type="match status" value="1"/>
</dbReference>
<feature type="domain" description="RNase III" evidence="1">
    <location>
        <begin position="56"/>
        <end position="191"/>
    </location>
</feature>